<comment type="function">
    <text evidence="13">The RuvA-RuvB-RuvC complex processes Holliday junction (HJ) DNA during genetic recombination and DNA repair. Endonuclease that resolves HJ intermediates. Cleaves cruciform DNA by making single-stranded nicks across the HJ at symmetrical positions within the homologous arms, yielding a 5'-phosphate and a 3'-hydroxyl group; requires a central core of homology in the junction. The consensus cleavage sequence is 5'-(A/T)TT(C/G)-3'. Cleavage occurs on the 3'-side of the TT dinucleotide at the point of strand exchange. HJ branch migration catalyzed by RuvA-RuvB allows RuvC to scan DNA until it finds its consensus sequence, where it cleaves and resolves the cruciform DNA.</text>
</comment>
<evidence type="ECO:0000313" key="16">
    <source>
        <dbReference type="Proteomes" id="UP000317169"/>
    </source>
</evidence>
<evidence type="ECO:0000256" key="7">
    <source>
        <dbReference type="ARBA" id="ARBA00022801"/>
    </source>
</evidence>
<dbReference type="GO" id="GO:0005737">
    <property type="term" value="C:cytoplasm"/>
    <property type="evidence" value="ECO:0007669"/>
    <property type="project" value="UniProtKB-SubCell"/>
</dbReference>
<evidence type="ECO:0000256" key="13">
    <source>
        <dbReference type="HAMAP-Rule" id="MF_00034"/>
    </source>
</evidence>
<dbReference type="InterPro" id="IPR002176">
    <property type="entry name" value="X-over_junc_endoDNase_RuvC"/>
</dbReference>
<proteinExistence type="inferred from homology"/>
<dbReference type="GO" id="GO:0008821">
    <property type="term" value="F:crossover junction DNA endonuclease activity"/>
    <property type="evidence" value="ECO:0007669"/>
    <property type="project" value="UniProtKB-UniRule"/>
</dbReference>
<dbReference type="GO" id="GO:0006281">
    <property type="term" value="P:DNA repair"/>
    <property type="evidence" value="ECO:0007669"/>
    <property type="project" value="UniProtKB-UniRule"/>
</dbReference>
<dbReference type="AlphaFoldDB" id="A0A507ZIP5"/>
<keyword evidence="10 13" id="KW-0233">DNA recombination</keyword>
<comment type="subunit">
    <text evidence="13">Homodimer which binds Holliday junction (HJ) DNA. The HJ becomes 2-fold symmetrical on binding to RuvC with unstacked arms; it has a different conformation from HJ DNA in complex with RuvA. In the full resolvosome a probable DNA-RuvA(4)-RuvB(12)-RuvC(2) complex forms which resolves the HJ.</text>
</comment>
<dbReference type="SUPFAM" id="SSF53098">
    <property type="entry name" value="Ribonuclease H-like"/>
    <property type="match status" value="1"/>
</dbReference>
<evidence type="ECO:0000256" key="8">
    <source>
        <dbReference type="ARBA" id="ARBA00022842"/>
    </source>
</evidence>
<protein>
    <recommendedName>
        <fullName evidence="13 14">Crossover junction endodeoxyribonuclease RuvC</fullName>
        <ecNumber evidence="13 14">3.1.21.10</ecNumber>
    </recommendedName>
    <alternativeName>
        <fullName evidence="13">Holliday junction nuclease RuvC</fullName>
    </alternativeName>
    <alternativeName>
        <fullName evidence="13">Holliday junction resolvase RuvC</fullName>
    </alternativeName>
</protein>
<feature type="binding site" evidence="13">
    <location>
        <position position="144"/>
    </location>
    <ligand>
        <name>Mg(2+)</name>
        <dbReference type="ChEBI" id="CHEBI:18420"/>
        <label>1</label>
    </ligand>
</feature>
<feature type="active site" evidence="13">
    <location>
        <position position="71"/>
    </location>
</feature>
<dbReference type="PANTHER" id="PTHR30194:SF3">
    <property type="entry name" value="CROSSOVER JUNCTION ENDODEOXYRIBONUCLEASE RUVC"/>
    <property type="match status" value="1"/>
</dbReference>
<dbReference type="GO" id="GO:0048476">
    <property type="term" value="C:Holliday junction resolvase complex"/>
    <property type="evidence" value="ECO:0007669"/>
    <property type="project" value="UniProtKB-UniRule"/>
</dbReference>
<reference evidence="15 16" key="1">
    <citation type="submission" date="2019-06" db="EMBL/GenBank/DDBJ databases">
        <title>Flavibacter putida gen. nov., sp. nov., a novel marine bacterium of the family Flavobacteriaceae isolated from coastal seawater.</title>
        <authorList>
            <person name="Feng X."/>
        </authorList>
    </citation>
    <scope>NUCLEOTIDE SEQUENCE [LARGE SCALE GENOMIC DNA]</scope>
    <source>
        <strain evidence="15 16">PLHSN227</strain>
    </source>
</reference>
<dbReference type="OrthoDB" id="9805499at2"/>
<feature type="binding site" evidence="13">
    <location>
        <position position="71"/>
    </location>
    <ligand>
        <name>Mg(2+)</name>
        <dbReference type="ChEBI" id="CHEBI:18420"/>
        <label>2</label>
    </ligand>
</feature>
<dbReference type="GO" id="GO:0003677">
    <property type="term" value="F:DNA binding"/>
    <property type="evidence" value="ECO:0007669"/>
    <property type="project" value="UniProtKB-KW"/>
</dbReference>
<accession>A0A507ZIP5</accession>
<evidence type="ECO:0000256" key="12">
    <source>
        <dbReference type="ARBA" id="ARBA00029354"/>
    </source>
</evidence>
<dbReference type="GO" id="GO:0006310">
    <property type="term" value="P:DNA recombination"/>
    <property type="evidence" value="ECO:0007669"/>
    <property type="project" value="UniProtKB-UniRule"/>
</dbReference>
<organism evidence="15 16">
    <name type="scientific">Haloflavibacter putidus</name>
    <dbReference type="NCBI Taxonomy" id="2576776"/>
    <lineage>
        <taxon>Bacteria</taxon>
        <taxon>Pseudomonadati</taxon>
        <taxon>Bacteroidota</taxon>
        <taxon>Flavobacteriia</taxon>
        <taxon>Flavobacteriales</taxon>
        <taxon>Flavobacteriaceae</taxon>
        <taxon>Haloflavibacter</taxon>
    </lineage>
</organism>
<dbReference type="HAMAP" id="MF_00034">
    <property type="entry name" value="RuvC"/>
    <property type="match status" value="1"/>
</dbReference>
<evidence type="ECO:0000256" key="9">
    <source>
        <dbReference type="ARBA" id="ARBA00023125"/>
    </source>
</evidence>
<feature type="active site" evidence="13">
    <location>
        <position position="144"/>
    </location>
</feature>
<keyword evidence="6 13" id="KW-0227">DNA damage</keyword>
<comment type="similarity">
    <text evidence="1 13">Belongs to the RuvC family.</text>
</comment>
<gene>
    <name evidence="13 15" type="primary">ruvC</name>
    <name evidence="15" type="ORF">FKR84_11450</name>
</gene>
<dbReference type="InterPro" id="IPR020563">
    <property type="entry name" value="X-over_junc_endoDNase_Mg_BS"/>
</dbReference>
<keyword evidence="8 13" id="KW-0460">Magnesium</keyword>
<sequence>MNTEKIILGVDPGTTIMGYGLIKVVNKKMEFMQLNELMLKKYNDHYVKLKLIFERTIELIDTYHPDEIAIEAPFFGKNVQSMLKLGRAQGVAMAAGLSREIPVTEYSPKKIKMAITGNGNASKEQVARMLQSTLKLKSLPKNLDSTDGLAAAVCHFYNQGKITTGKNYSGWASFVKDNPNKVK</sequence>
<dbReference type="InterPro" id="IPR012337">
    <property type="entry name" value="RNaseH-like_sf"/>
</dbReference>
<dbReference type="CDD" id="cd16962">
    <property type="entry name" value="RuvC"/>
    <property type="match status" value="1"/>
</dbReference>
<dbReference type="RefSeq" id="WP_141422455.1">
    <property type="nucleotide sequence ID" value="NZ_VIAR01000013.1"/>
</dbReference>
<evidence type="ECO:0000313" key="15">
    <source>
        <dbReference type="EMBL" id="TQD34805.1"/>
    </source>
</evidence>
<dbReference type="Proteomes" id="UP000317169">
    <property type="component" value="Unassembled WGS sequence"/>
</dbReference>
<keyword evidence="4 13" id="KW-0479">Metal-binding</keyword>
<evidence type="ECO:0000256" key="1">
    <source>
        <dbReference type="ARBA" id="ARBA00009518"/>
    </source>
</evidence>
<feature type="active site" evidence="13">
    <location>
        <position position="11"/>
    </location>
</feature>
<evidence type="ECO:0000256" key="2">
    <source>
        <dbReference type="ARBA" id="ARBA00022490"/>
    </source>
</evidence>
<keyword evidence="7 13" id="KW-0378">Hydrolase</keyword>
<keyword evidence="16" id="KW-1185">Reference proteome</keyword>
<dbReference type="Gene3D" id="3.30.420.10">
    <property type="entry name" value="Ribonuclease H-like superfamily/Ribonuclease H"/>
    <property type="match status" value="1"/>
</dbReference>
<evidence type="ECO:0000256" key="4">
    <source>
        <dbReference type="ARBA" id="ARBA00022723"/>
    </source>
</evidence>
<dbReference type="PROSITE" id="PS01321">
    <property type="entry name" value="RUVC"/>
    <property type="match status" value="1"/>
</dbReference>
<keyword evidence="9 13" id="KW-0238">DNA-binding</keyword>
<evidence type="ECO:0000256" key="10">
    <source>
        <dbReference type="ARBA" id="ARBA00023172"/>
    </source>
</evidence>
<comment type="caution">
    <text evidence="15">The sequence shown here is derived from an EMBL/GenBank/DDBJ whole genome shotgun (WGS) entry which is preliminary data.</text>
</comment>
<evidence type="ECO:0000256" key="6">
    <source>
        <dbReference type="ARBA" id="ARBA00022763"/>
    </source>
</evidence>
<keyword evidence="3 13" id="KW-0540">Nuclease</keyword>
<comment type="cofactor">
    <cofactor evidence="13">
        <name>Mg(2+)</name>
        <dbReference type="ChEBI" id="CHEBI:18420"/>
    </cofactor>
    <text evidence="13">Binds 2 Mg(2+) ion per subunit.</text>
</comment>
<evidence type="ECO:0000256" key="14">
    <source>
        <dbReference type="NCBIfam" id="TIGR00228"/>
    </source>
</evidence>
<feature type="binding site" evidence="13">
    <location>
        <position position="11"/>
    </location>
    <ligand>
        <name>Mg(2+)</name>
        <dbReference type="ChEBI" id="CHEBI:18420"/>
        <label>1</label>
    </ligand>
</feature>
<dbReference type="NCBIfam" id="TIGR00228">
    <property type="entry name" value="ruvC"/>
    <property type="match status" value="1"/>
</dbReference>
<dbReference type="PANTHER" id="PTHR30194">
    <property type="entry name" value="CROSSOVER JUNCTION ENDODEOXYRIBONUCLEASE RUVC"/>
    <property type="match status" value="1"/>
</dbReference>
<dbReference type="EC" id="3.1.21.10" evidence="13 14"/>
<dbReference type="InterPro" id="IPR036397">
    <property type="entry name" value="RNaseH_sf"/>
</dbReference>
<keyword evidence="11 13" id="KW-0234">DNA repair</keyword>
<dbReference type="PRINTS" id="PR00696">
    <property type="entry name" value="RSOLVASERUVC"/>
</dbReference>
<evidence type="ECO:0000256" key="11">
    <source>
        <dbReference type="ARBA" id="ARBA00023204"/>
    </source>
</evidence>
<dbReference type="Pfam" id="PF02075">
    <property type="entry name" value="RuvC"/>
    <property type="match status" value="1"/>
</dbReference>
<dbReference type="GO" id="GO:0000287">
    <property type="term" value="F:magnesium ion binding"/>
    <property type="evidence" value="ECO:0007669"/>
    <property type="project" value="UniProtKB-UniRule"/>
</dbReference>
<comment type="subcellular location">
    <subcellularLocation>
        <location evidence="13">Cytoplasm</location>
    </subcellularLocation>
</comment>
<dbReference type="EMBL" id="VIAR01000013">
    <property type="protein sequence ID" value="TQD34805.1"/>
    <property type="molecule type" value="Genomic_DNA"/>
</dbReference>
<comment type="catalytic activity">
    <reaction evidence="12 13">
        <text>Endonucleolytic cleavage at a junction such as a reciprocal single-stranded crossover between two homologous DNA duplexes (Holliday junction).</text>
        <dbReference type="EC" id="3.1.21.10"/>
    </reaction>
</comment>
<keyword evidence="5 13" id="KW-0255">Endonuclease</keyword>
<evidence type="ECO:0000256" key="3">
    <source>
        <dbReference type="ARBA" id="ARBA00022722"/>
    </source>
</evidence>
<dbReference type="FunFam" id="3.30.420.10:FF:000002">
    <property type="entry name" value="Crossover junction endodeoxyribonuclease RuvC"/>
    <property type="match status" value="1"/>
</dbReference>
<name>A0A507ZIP5_9FLAO</name>
<keyword evidence="2 13" id="KW-0963">Cytoplasm</keyword>
<evidence type="ECO:0000256" key="5">
    <source>
        <dbReference type="ARBA" id="ARBA00022759"/>
    </source>
</evidence>